<sequence length="48" mass="5214">MFTVKVAAARMSRARSASRVGSSHTAAARAVTNRTVAEIGNKRRTRRV</sequence>
<reference evidence="2" key="1">
    <citation type="submission" date="2020-05" db="EMBL/GenBank/DDBJ databases">
        <authorList>
            <person name="Chiriac C."/>
            <person name="Salcher M."/>
            <person name="Ghai R."/>
            <person name="Kavagutti S V."/>
        </authorList>
    </citation>
    <scope>NUCLEOTIDE SEQUENCE</scope>
</reference>
<name>A0A6J6EQM1_9ZZZZ</name>
<organism evidence="2">
    <name type="scientific">freshwater metagenome</name>
    <dbReference type="NCBI Taxonomy" id="449393"/>
    <lineage>
        <taxon>unclassified sequences</taxon>
        <taxon>metagenomes</taxon>
        <taxon>ecological metagenomes</taxon>
    </lineage>
</organism>
<dbReference type="EMBL" id="CAEZTS010000065">
    <property type="protein sequence ID" value="CAB4578841.1"/>
    <property type="molecule type" value="Genomic_DNA"/>
</dbReference>
<feature type="compositionally biased region" description="Low complexity" evidence="1">
    <location>
        <begin position="16"/>
        <end position="37"/>
    </location>
</feature>
<evidence type="ECO:0000256" key="1">
    <source>
        <dbReference type="SAM" id="MobiDB-lite"/>
    </source>
</evidence>
<accession>A0A6J6EQM1</accession>
<feature type="region of interest" description="Disordered" evidence="1">
    <location>
        <begin position="16"/>
        <end position="48"/>
    </location>
</feature>
<proteinExistence type="predicted"/>
<evidence type="ECO:0000313" key="2">
    <source>
        <dbReference type="EMBL" id="CAB4578841.1"/>
    </source>
</evidence>
<protein>
    <submittedName>
        <fullName evidence="2">Unannotated protein</fullName>
    </submittedName>
</protein>
<dbReference type="AlphaFoldDB" id="A0A6J6EQM1"/>
<gene>
    <name evidence="2" type="ORF">UFOPK1722_00873</name>
</gene>